<dbReference type="EMBL" id="DTGT01000420">
    <property type="protein sequence ID" value="HGH62175.1"/>
    <property type="molecule type" value="Genomic_DNA"/>
</dbReference>
<dbReference type="PANTHER" id="PTHR47268">
    <property type="entry name" value="ACYLPHOSPHATASE"/>
    <property type="match status" value="1"/>
</dbReference>
<feature type="active site" evidence="4">
    <location>
        <position position="21"/>
    </location>
</feature>
<dbReference type="PRINTS" id="PR00112">
    <property type="entry name" value="ACYLPHPHTASE"/>
</dbReference>
<evidence type="ECO:0000256" key="4">
    <source>
        <dbReference type="PROSITE-ProRule" id="PRU00520"/>
    </source>
</evidence>
<evidence type="ECO:0000256" key="5">
    <source>
        <dbReference type="RuleBase" id="RU000553"/>
    </source>
</evidence>
<evidence type="ECO:0000256" key="1">
    <source>
        <dbReference type="ARBA" id="ARBA00005614"/>
    </source>
</evidence>
<evidence type="ECO:0000256" key="2">
    <source>
        <dbReference type="ARBA" id="ARBA00012150"/>
    </source>
</evidence>
<protein>
    <recommendedName>
        <fullName evidence="2 4">Acylphosphatase</fullName>
        <ecNumber evidence="2 4">3.6.1.7</ecNumber>
    </recommendedName>
</protein>
<dbReference type="InterPro" id="IPR020456">
    <property type="entry name" value="Acylphosphatase"/>
</dbReference>
<evidence type="ECO:0000313" key="8">
    <source>
        <dbReference type="EMBL" id="HGH62175.1"/>
    </source>
</evidence>
<comment type="catalytic activity">
    <reaction evidence="3 4 5">
        <text>an acyl phosphate + H2O = a carboxylate + phosphate + H(+)</text>
        <dbReference type="Rhea" id="RHEA:14965"/>
        <dbReference type="ChEBI" id="CHEBI:15377"/>
        <dbReference type="ChEBI" id="CHEBI:15378"/>
        <dbReference type="ChEBI" id="CHEBI:29067"/>
        <dbReference type="ChEBI" id="CHEBI:43474"/>
        <dbReference type="ChEBI" id="CHEBI:59918"/>
        <dbReference type="EC" id="3.6.1.7"/>
    </reaction>
</comment>
<proteinExistence type="inferred from homology"/>
<dbReference type="InterPro" id="IPR036046">
    <property type="entry name" value="Acylphosphatase-like_dom_sf"/>
</dbReference>
<dbReference type="InterPro" id="IPR001792">
    <property type="entry name" value="Acylphosphatase-like_dom"/>
</dbReference>
<comment type="caution">
    <text evidence="8">The sequence shown here is derived from an EMBL/GenBank/DDBJ whole genome shotgun (WGS) entry which is preliminary data.</text>
</comment>
<dbReference type="PROSITE" id="PS51160">
    <property type="entry name" value="ACYLPHOSPHATASE_3"/>
    <property type="match status" value="1"/>
</dbReference>
<dbReference type="PANTHER" id="PTHR47268:SF4">
    <property type="entry name" value="ACYLPHOSPHATASE"/>
    <property type="match status" value="1"/>
</dbReference>
<accession>A0A7C4EYZ4</accession>
<dbReference type="EC" id="3.6.1.7" evidence="2 4"/>
<dbReference type="Pfam" id="PF00708">
    <property type="entry name" value="Acylphosphatase"/>
    <property type="match status" value="1"/>
</dbReference>
<dbReference type="SUPFAM" id="SSF54975">
    <property type="entry name" value="Acylphosphatase/BLUF domain-like"/>
    <property type="match status" value="1"/>
</dbReference>
<organism evidence="8">
    <name type="scientific">Desulfomonile tiedjei</name>
    <dbReference type="NCBI Taxonomy" id="2358"/>
    <lineage>
        <taxon>Bacteria</taxon>
        <taxon>Pseudomonadati</taxon>
        <taxon>Thermodesulfobacteriota</taxon>
        <taxon>Desulfomonilia</taxon>
        <taxon>Desulfomonilales</taxon>
        <taxon>Desulfomonilaceae</taxon>
        <taxon>Desulfomonile</taxon>
    </lineage>
</organism>
<gene>
    <name evidence="8" type="ORF">ENV54_12855</name>
</gene>
<reference evidence="8" key="1">
    <citation type="journal article" date="2020" name="mSystems">
        <title>Genome- and Community-Level Interaction Insights into Carbon Utilization and Element Cycling Functions of Hydrothermarchaeota in Hydrothermal Sediment.</title>
        <authorList>
            <person name="Zhou Z."/>
            <person name="Liu Y."/>
            <person name="Xu W."/>
            <person name="Pan J."/>
            <person name="Luo Z.H."/>
            <person name="Li M."/>
        </authorList>
    </citation>
    <scope>NUCLEOTIDE SEQUENCE [LARGE SCALE GENOMIC DNA]</scope>
    <source>
        <strain evidence="8">SpSt-769</strain>
    </source>
</reference>
<dbReference type="GO" id="GO:0003998">
    <property type="term" value="F:acylphosphatase activity"/>
    <property type="evidence" value="ECO:0007669"/>
    <property type="project" value="UniProtKB-EC"/>
</dbReference>
<comment type="similarity">
    <text evidence="1 6">Belongs to the acylphosphatase family.</text>
</comment>
<evidence type="ECO:0000259" key="7">
    <source>
        <dbReference type="PROSITE" id="PS51160"/>
    </source>
</evidence>
<dbReference type="AlphaFoldDB" id="A0A7C4EYZ4"/>
<dbReference type="InterPro" id="IPR017968">
    <property type="entry name" value="Acylphosphatase_CS"/>
</dbReference>
<feature type="active site" evidence="4">
    <location>
        <position position="39"/>
    </location>
</feature>
<evidence type="ECO:0000256" key="6">
    <source>
        <dbReference type="RuleBase" id="RU004168"/>
    </source>
</evidence>
<dbReference type="PROSITE" id="PS00151">
    <property type="entry name" value="ACYLPHOSPHATASE_2"/>
    <property type="match status" value="1"/>
</dbReference>
<feature type="domain" description="Acylphosphatase-like" evidence="7">
    <location>
        <begin position="6"/>
        <end position="93"/>
    </location>
</feature>
<dbReference type="Gene3D" id="3.30.70.100">
    <property type="match status" value="1"/>
</dbReference>
<name>A0A7C4EYZ4_9BACT</name>
<evidence type="ECO:0000256" key="3">
    <source>
        <dbReference type="ARBA" id="ARBA00047645"/>
    </source>
</evidence>
<keyword evidence="4 5" id="KW-0378">Hydrolase</keyword>
<sequence length="98" mass="11231">MNAPIRRRVIISGRVQGVCFRAYARDEARRLGIKGWVRNLPDGNVESVIEGEPGAVQAMIQWFHQGPPYGSVSKVTVWDEPMDERFGDFEIRYSYGRM</sequence>
<dbReference type="PROSITE" id="PS00150">
    <property type="entry name" value="ACYLPHOSPHATASE_1"/>
    <property type="match status" value="1"/>
</dbReference>